<reference evidence="6 7" key="1">
    <citation type="journal article" date="2024" name="Insects">
        <title>An Improved Chromosome-Level Genome Assembly of the Firefly Pyrocoelia pectoralis.</title>
        <authorList>
            <person name="Fu X."/>
            <person name="Meyer-Rochow V.B."/>
            <person name="Ballantyne L."/>
            <person name="Zhu X."/>
        </authorList>
    </citation>
    <scope>NUCLEOTIDE SEQUENCE [LARGE SCALE GENOMIC DNA]</scope>
    <source>
        <strain evidence="6">XCY_ONT2</strain>
    </source>
</reference>
<evidence type="ECO:0000313" key="7">
    <source>
        <dbReference type="Proteomes" id="UP001329430"/>
    </source>
</evidence>
<dbReference type="Pfam" id="PF00560">
    <property type="entry name" value="LRR_1"/>
    <property type="match status" value="1"/>
</dbReference>
<keyword evidence="4" id="KW-0472">Membrane</keyword>
<dbReference type="PANTHER" id="PTHR24373">
    <property type="entry name" value="SLIT RELATED LEUCINE-RICH REPEAT NEURONAL PROTEIN"/>
    <property type="match status" value="1"/>
</dbReference>
<dbReference type="EMBL" id="JAVRBK010000002">
    <property type="protein sequence ID" value="KAK5647190.1"/>
    <property type="molecule type" value="Genomic_DNA"/>
</dbReference>
<feature type="signal peptide" evidence="5">
    <location>
        <begin position="1"/>
        <end position="21"/>
    </location>
</feature>
<keyword evidence="4" id="KW-1133">Transmembrane helix</keyword>
<dbReference type="PROSITE" id="PS51450">
    <property type="entry name" value="LRR"/>
    <property type="match status" value="4"/>
</dbReference>
<keyword evidence="7" id="KW-1185">Reference proteome</keyword>
<keyword evidence="1" id="KW-0433">Leucine-rich repeat</keyword>
<dbReference type="AlphaFoldDB" id="A0AAN7VF94"/>
<dbReference type="InterPro" id="IPR050328">
    <property type="entry name" value="Dev_Immune_Receptor"/>
</dbReference>
<dbReference type="SUPFAM" id="SSF52058">
    <property type="entry name" value="L domain-like"/>
    <property type="match status" value="1"/>
</dbReference>
<evidence type="ECO:0000256" key="3">
    <source>
        <dbReference type="ARBA" id="ARBA00022737"/>
    </source>
</evidence>
<evidence type="ECO:0000256" key="2">
    <source>
        <dbReference type="ARBA" id="ARBA00022729"/>
    </source>
</evidence>
<protein>
    <submittedName>
        <fullName evidence="6">Uncharacterized protein</fullName>
    </submittedName>
</protein>
<dbReference type="InterPro" id="IPR032675">
    <property type="entry name" value="LRR_dom_sf"/>
</dbReference>
<gene>
    <name evidence="6" type="ORF">RI129_002082</name>
</gene>
<dbReference type="InterPro" id="IPR001611">
    <property type="entry name" value="Leu-rich_rpt"/>
</dbReference>
<dbReference type="PROSITE" id="PS51257">
    <property type="entry name" value="PROKAR_LIPOPROTEIN"/>
    <property type="match status" value="1"/>
</dbReference>
<dbReference type="SMART" id="SM00369">
    <property type="entry name" value="LRR_TYP"/>
    <property type="match status" value="8"/>
</dbReference>
<evidence type="ECO:0000256" key="1">
    <source>
        <dbReference type="ARBA" id="ARBA00022614"/>
    </source>
</evidence>
<name>A0AAN7VF94_9COLE</name>
<comment type="caution">
    <text evidence="6">The sequence shown here is derived from an EMBL/GenBank/DDBJ whole genome shotgun (WGS) entry which is preliminary data.</text>
</comment>
<dbReference type="Gene3D" id="3.80.10.10">
    <property type="entry name" value="Ribonuclease Inhibitor"/>
    <property type="match status" value="3"/>
</dbReference>
<organism evidence="6 7">
    <name type="scientific">Pyrocoelia pectoralis</name>
    <dbReference type="NCBI Taxonomy" id="417401"/>
    <lineage>
        <taxon>Eukaryota</taxon>
        <taxon>Metazoa</taxon>
        <taxon>Ecdysozoa</taxon>
        <taxon>Arthropoda</taxon>
        <taxon>Hexapoda</taxon>
        <taxon>Insecta</taxon>
        <taxon>Pterygota</taxon>
        <taxon>Neoptera</taxon>
        <taxon>Endopterygota</taxon>
        <taxon>Coleoptera</taxon>
        <taxon>Polyphaga</taxon>
        <taxon>Elateriformia</taxon>
        <taxon>Elateroidea</taxon>
        <taxon>Lampyridae</taxon>
        <taxon>Lampyrinae</taxon>
        <taxon>Pyrocoelia</taxon>
    </lineage>
</organism>
<dbReference type="Pfam" id="PF13855">
    <property type="entry name" value="LRR_8"/>
    <property type="match status" value="3"/>
</dbReference>
<feature type="transmembrane region" description="Helical" evidence="4">
    <location>
        <begin position="478"/>
        <end position="498"/>
    </location>
</feature>
<dbReference type="InterPro" id="IPR003591">
    <property type="entry name" value="Leu-rich_rpt_typical-subtyp"/>
</dbReference>
<feature type="chain" id="PRO_5042821494" evidence="5">
    <location>
        <begin position="22"/>
        <end position="531"/>
    </location>
</feature>
<evidence type="ECO:0000313" key="6">
    <source>
        <dbReference type="EMBL" id="KAK5647190.1"/>
    </source>
</evidence>
<dbReference type="PANTHER" id="PTHR24373:SF370">
    <property type="entry name" value="FISH-LIPS, ISOFORM E"/>
    <property type="match status" value="1"/>
</dbReference>
<evidence type="ECO:0000256" key="5">
    <source>
        <dbReference type="SAM" id="SignalP"/>
    </source>
</evidence>
<accession>A0AAN7VF94</accession>
<evidence type="ECO:0000256" key="4">
    <source>
        <dbReference type="SAM" id="Phobius"/>
    </source>
</evidence>
<dbReference type="Proteomes" id="UP001329430">
    <property type="component" value="Chromosome 2"/>
</dbReference>
<proteinExistence type="predicted"/>
<keyword evidence="4" id="KW-0812">Transmembrane</keyword>
<dbReference type="PRINTS" id="PR00019">
    <property type="entry name" value="LEURICHRPT"/>
</dbReference>
<sequence length="531" mass="60494">MWFKVWLQLCACAYLIVVGSCQSCNDTGRPSYMVYGSVNWKCENIKTFPTSKANVNSITCLNCNIPVLDENSIPINFKGAIFNISSSHVKKIKENAFKLFTNNTHKFIFDNNEIDYIAKKVFSKFSQLDEVNLRSNKISKLEPKVFEGTNVTILDLSQNHLTNIASILNGLRVSTLNLSSNGIKEIESSTLDGAVFWVGRQWSTNRQMLDLSNNFLSKISPNTFQFSSDSNTLRILHLQKNMLSVIENDTFSKLNLLWHLSLEGNYISQMHKGCFNGLSSLRILNLANNLLTEIPFGIFGNIRSLEQLDLSRNSLTTLLPSTFSGLSSLTKLNISHNNFQIIEDSHLLPLGKLTSLDISDTKLHDFNLQKIMEHHFGLHTLVINDNFWICSKLVQMYKLINRKRMTFSYPSRHFDVPNLHGVACSRQELDSYDNLSFENFLSIISQDPIIEDIFDYQLRQNESDVNVNNSVAQDVSRISVMLIIVTVISVILFIFCIVKQVLAYLRYGNIVKSDKFSFLYAQNQDKVELLP</sequence>
<keyword evidence="2 5" id="KW-0732">Signal</keyword>
<keyword evidence="3" id="KW-0677">Repeat</keyword>